<proteinExistence type="inferred from homology"/>
<sequence>MSRSSSWKASSSRTEERMAMDSLTYFFGIPVMSAAFGLVASASGPDVAELLKTRLPKTEVTQVDCSKVDGLCEVTAGENLFYVDKTARYLVIGRVYDMETRQDLTAARLLELNPDMLVGGAARANAGANANGGADPAELAGGTRHETPVAAARKVDLSRLSDKGAIVWGTGASKVTVFSDFHCGYCRALSQQLEQMNVTVVERPISVLGSRDVADRVLCAKDHRRAVRAAYAQEPIEAAGQCDTSGLDENEAFARAHGFTGTPVIVRSDGAVLEGYRPKAALIAWMKGGQS</sequence>
<gene>
    <name evidence="10" type="ORF">H4O24_19720</name>
</gene>
<reference evidence="10 11" key="1">
    <citation type="submission" date="2020-08" db="EMBL/GenBank/DDBJ databases">
        <authorList>
            <person name="Liu G."/>
            <person name="Sun C."/>
        </authorList>
    </citation>
    <scope>NUCLEOTIDE SEQUENCE [LARGE SCALE GENOMIC DNA]</scope>
    <source>
        <strain evidence="10 11">OT19</strain>
        <plasmid evidence="10 11">plas2</plasmid>
    </source>
</reference>
<dbReference type="InterPro" id="IPR009094">
    <property type="entry name" value="DiS-bond_isomerase_DsbC/G_N_sf"/>
</dbReference>
<dbReference type="InterPro" id="IPR018950">
    <property type="entry name" value="DiS-bond_isomerase_DsbC/G_N"/>
</dbReference>
<evidence type="ECO:0000313" key="11">
    <source>
        <dbReference type="Proteomes" id="UP000515297"/>
    </source>
</evidence>
<dbReference type="EMBL" id="CP060054">
    <property type="protein sequence ID" value="QNE07776.1"/>
    <property type="molecule type" value="Genomic_DNA"/>
</dbReference>
<dbReference type="Gene3D" id="3.10.450.70">
    <property type="entry name" value="Disulphide bond isomerase, DsbC/G, N-terminal"/>
    <property type="match status" value="1"/>
</dbReference>
<keyword evidence="10" id="KW-0614">Plasmid</keyword>
<evidence type="ECO:0000256" key="2">
    <source>
        <dbReference type="ARBA" id="ARBA00009813"/>
    </source>
</evidence>
<dbReference type="CDD" id="cd03020">
    <property type="entry name" value="DsbA_DsbC_DsbG"/>
    <property type="match status" value="1"/>
</dbReference>
<evidence type="ECO:0000256" key="7">
    <source>
        <dbReference type="RuleBase" id="RU364038"/>
    </source>
</evidence>
<feature type="domain" description="Thioredoxin-like fold" evidence="9">
    <location>
        <begin position="169"/>
        <end position="286"/>
    </location>
</feature>
<evidence type="ECO:0000256" key="3">
    <source>
        <dbReference type="ARBA" id="ARBA00022729"/>
    </source>
</evidence>
<feature type="domain" description="Disulphide bond isomerase DsbC/G N-terminal" evidence="8">
    <location>
        <begin position="42"/>
        <end position="106"/>
    </location>
</feature>
<dbReference type="SUPFAM" id="SSF54423">
    <property type="entry name" value="DsbC/DsbG N-terminal domain-like"/>
    <property type="match status" value="1"/>
</dbReference>
<dbReference type="Pfam" id="PF10411">
    <property type="entry name" value="DsbC_N"/>
    <property type="match status" value="1"/>
</dbReference>
<evidence type="ECO:0000256" key="6">
    <source>
        <dbReference type="ARBA" id="ARBA00023284"/>
    </source>
</evidence>
<evidence type="ECO:0000259" key="9">
    <source>
        <dbReference type="Pfam" id="PF13098"/>
    </source>
</evidence>
<dbReference type="Gene3D" id="3.40.30.10">
    <property type="entry name" value="Glutaredoxin"/>
    <property type="match status" value="1"/>
</dbReference>
<evidence type="ECO:0000259" key="8">
    <source>
        <dbReference type="Pfam" id="PF10411"/>
    </source>
</evidence>
<keyword evidence="6 7" id="KW-0676">Redox-active center</keyword>
<dbReference type="PANTHER" id="PTHR35272:SF3">
    <property type="entry name" value="THIOL:DISULFIDE INTERCHANGE PROTEIN DSBC"/>
    <property type="match status" value="1"/>
</dbReference>
<geneLocation type="plasmid" evidence="10 11">
    <name>plas2</name>
</geneLocation>
<evidence type="ECO:0000256" key="1">
    <source>
        <dbReference type="ARBA" id="ARBA00004418"/>
    </source>
</evidence>
<comment type="subcellular location">
    <subcellularLocation>
        <location evidence="1 7">Periplasm</location>
    </subcellularLocation>
</comment>
<evidence type="ECO:0000256" key="5">
    <source>
        <dbReference type="ARBA" id="ARBA00023157"/>
    </source>
</evidence>
<evidence type="ECO:0000313" key="10">
    <source>
        <dbReference type="EMBL" id="QNE07776.1"/>
    </source>
</evidence>
<dbReference type="Proteomes" id="UP000515297">
    <property type="component" value="Plasmid plas2"/>
</dbReference>
<dbReference type="PANTHER" id="PTHR35272">
    <property type="entry name" value="THIOL:DISULFIDE INTERCHANGE PROTEIN DSBC-RELATED"/>
    <property type="match status" value="1"/>
</dbReference>
<protein>
    <recommendedName>
        <fullName evidence="7">Thiol:disulfide interchange protein</fullName>
    </recommendedName>
</protein>
<organism evidence="10 11">
    <name type="scientific">Croceicoccus marinus</name>
    <dbReference type="NCBI Taxonomy" id="450378"/>
    <lineage>
        <taxon>Bacteria</taxon>
        <taxon>Pseudomonadati</taxon>
        <taxon>Pseudomonadota</taxon>
        <taxon>Alphaproteobacteria</taxon>
        <taxon>Sphingomonadales</taxon>
        <taxon>Erythrobacteraceae</taxon>
        <taxon>Croceicoccus</taxon>
    </lineage>
</organism>
<dbReference type="GO" id="GO:0042597">
    <property type="term" value="C:periplasmic space"/>
    <property type="evidence" value="ECO:0007669"/>
    <property type="project" value="UniProtKB-SubCell"/>
</dbReference>
<comment type="similarity">
    <text evidence="2 7">Belongs to the thioredoxin family. DsbC subfamily.</text>
</comment>
<keyword evidence="3 7" id="KW-0732">Signal</keyword>
<keyword evidence="4 7" id="KW-0574">Periplasm</keyword>
<dbReference type="Pfam" id="PF13098">
    <property type="entry name" value="Thioredoxin_2"/>
    <property type="match status" value="1"/>
</dbReference>
<keyword evidence="5" id="KW-1015">Disulfide bond</keyword>
<evidence type="ECO:0000256" key="4">
    <source>
        <dbReference type="ARBA" id="ARBA00022764"/>
    </source>
</evidence>
<name>A0A7G6W1B1_9SPHN</name>
<accession>A0A7G6W1B1</accession>
<dbReference type="AlphaFoldDB" id="A0A7G6W1B1"/>
<dbReference type="InterPro" id="IPR036249">
    <property type="entry name" value="Thioredoxin-like_sf"/>
</dbReference>
<dbReference type="InterPro" id="IPR051470">
    <property type="entry name" value="Thiol:disulfide_interchange"/>
</dbReference>
<comment type="function">
    <text evidence="7">Required for disulfide bond formation in some periplasmic proteins. Acts by transferring its disulfide bond to other proteins and is reduced in the process.</text>
</comment>
<dbReference type="SUPFAM" id="SSF52833">
    <property type="entry name" value="Thioredoxin-like"/>
    <property type="match status" value="1"/>
</dbReference>
<dbReference type="InterPro" id="IPR012336">
    <property type="entry name" value="Thioredoxin-like_fold"/>
</dbReference>
<dbReference type="InterPro" id="IPR033954">
    <property type="entry name" value="DiS-bond_Isoase_DsbC/G"/>
</dbReference>